<evidence type="ECO:0000313" key="3">
    <source>
        <dbReference type="Proteomes" id="UP001314263"/>
    </source>
</evidence>
<accession>A0AAV1HSI8</accession>
<comment type="caution">
    <text evidence="2">The sequence shown here is derived from an EMBL/GenBank/DDBJ whole genome shotgun (WGS) entry which is preliminary data.</text>
</comment>
<protein>
    <submittedName>
        <fullName evidence="2">Uncharacterized protein</fullName>
    </submittedName>
</protein>
<gene>
    <name evidence="2" type="ORF">CVIRNUC_000949</name>
</gene>
<proteinExistence type="predicted"/>
<keyword evidence="3" id="KW-1185">Reference proteome</keyword>
<dbReference type="Proteomes" id="UP001314263">
    <property type="component" value="Unassembled WGS sequence"/>
</dbReference>
<reference evidence="2 3" key="1">
    <citation type="submission" date="2023-10" db="EMBL/GenBank/DDBJ databases">
        <authorList>
            <person name="Maclean D."/>
            <person name="Macfadyen A."/>
        </authorList>
    </citation>
    <scope>NUCLEOTIDE SEQUENCE [LARGE SCALE GENOMIC DNA]</scope>
</reference>
<sequence>MGNSESQWKRSYDLSHTRRETQQAVAAMGSWRAAMLGRAEPDEAGSDIDIEH</sequence>
<organism evidence="2 3">
    <name type="scientific">Coccomyxa viridis</name>
    <dbReference type="NCBI Taxonomy" id="1274662"/>
    <lineage>
        <taxon>Eukaryota</taxon>
        <taxon>Viridiplantae</taxon>
        <taxon>Chlorophyta</taxon>
        <taxon>core chlorophytes</taxon>
        <taxon>Trebouxiophyceae</taxon>
        <taxon>Trebouxiophyceae incertae sedis</taxon>
        <taxon>Coccomyxaceae</taxon>
        <taxon>Coccomyxa</taxon>
    </lineage>
</organism>
<evidence type="ECO:0000313" key="2">
    <source>
        <dbReference type="EMBL" id="CAK0737660.1"/>
    </source>
</evidence>
<dbReference type="AlphaFoldDB" id="A0AAV1HSI8"/>
<name>A0AAV1HSI8_9CHLO</name>
<evidence type="ECO:0000256" key="1">
    <source>
        <dbReference type="SAM" id="MobiDB-lite"/>
    </source>
</evidence>
<feature type="region of interest" description="Disordered" evidence="1">
    <location>
        <begin position="1"/>
        <end position="21"/>
    </location>
</feature>
<dbReference type="EMBL" id="CAUYUE010000001">
    <property type="protein sequence ID" value="CAK0737660.1"/>
    <property type="molecule type" value="Genomic_DNA"/>
</dbReference>
<feature type="compositionally biased region" description="Basic and acidic residues" evidence="1">
    <location>
        <begin position="7"/>
        <end position="21"/>
    </location>
</feature>